<dbReference type="InterPro" id="IPR050452">
    <property type="entry name" value="Metacaspase"/>
</dbReference>
<comment type="similarity">
    <text evidence="1">Belongs to the peptidase C14B family.</text>
</comment>
<sequence length="649" mass="73388">MKSYLRDHLAVPDSQITSLHNSQATKQAIVQAIENVGSKEGAIERNNPFLIYFAGHGAEGKRKISQGSDQVIQMIIPYDFKQPLDEPTVQGILDYEFNELLEQLANTHGDNITVILDCCHSGSGTRDMILVTDNRKIRSIKIEGFVPNSRKGTRASEVAKGFLHTGLRSHILLAACSENERAMEINGRGVFTKALLEALVTTGGRVSYCDLLLRLQPLPHQIPQCEGFYKNRTLWNSTAMAIGLRLLRVHREKGSYILEAGTAHGITEKSRFTIYQEIADYPSKAQGVLVVQNTDLITSTLVPLSSRSNTNTKETWTHLKPSVFALLEKVEEEGDFHLHIKDTELRQFVKDMLGEARNAPFPHRHPRRIALVDRQAAQLALGIDQEDQDYVTFEILNPSVTVFGLHRMPFRVRRTMLASVIQCAAHFDWHLRRVASTEVPILQKCVHLEFTKLYKRNGRLEVDKSNLNVNNRIDLVVGEDKYGIKLINNSDKNIYPYLFFFDCSDLSIECFYDSATARVSERGAPLRAGGTLTIGYSATGWAPWSYSLRQPKSIENGLIMQDGQDIDVGFLKLFLSSDPLSLSHMVQDSPFKPPFTPGYRGGEKEPFETLGFCETRTIKVIQWKESPKYQGDSIFRWLWPNKWISFGLR</sequence>
<dbReference type="HOGENOM" id="CLU_011935_1_0_1"/>
<evidence type="ECO:0000313" key="3">
    <source>
        <dbReference type="EMBL" id="KIM26235.1"/>
    </source>
</evidence>
<protein>
    <recommendedName>
        <fullName evidence="2">Peptidase C14 caspase domain-containing protein</fullName>
    </recommendedName>
</protein>
<keyword evidence="4" id="KW-1185">Reference proteome</keyword>
<dbReference type="InterPro" id="IPR011600">
    <property type="entry name" value="Pept_C14_caspase"/>
</dbReference>
<organism evidence="3 4">
    <name type="scientific">Serendipita vermifera MAFF 305830</name>
    <dbReference type="NCBI Taxonomy" id="933852"/>
    <lineage>
        <taxon>Eukaryota</taxon>
        <taxon>Fungi</taxon>
        <taxon>Dikarya</taxon>
        <taxon>Basidiomycota</taxon>
        <taxon>Agaricomycotina</taxon>
        <taxon>Agaricomycetes</taxon>
        <taxon>Sebacinales</taxon>
        <taxon>Serendipitaceae</taxon>
        <taxon>Serendipita</taxon>
    </lineage>
</organism>
<dbReference type="Proteomes" id="UP000054097">
    <property type="component" value="Unassembled WGS sequence"/>
</dbReference>
<reference evidence="4" key="2">
    <citation type="submission" date="2015-01" db="EMBL/GenBank/DDBJ databases">
        <title>Evolutionary Origins and Diversification of the Mycorrhizal Mutualists.</title>
        <authorList>
            <consortium name="DOE Joint Genome Institute"/>
            <consortium name="Mycorrhizal Genomics Consortium"/>
            <person name="Kohler A."/>
            <person name="Kuo A."/>
            <person name="Nagy L.G."/>
            <person name="Floudas D."/>
            <person name="Copeland A."/>
            <person name="Barry K.W."/>
            <person name="Cichocki N."/>
            <person name="Veneault-Fourrey C."/>
            <person name="LaButti K."/>
            <person name="Lindquist E.A."/>
            <person name="Lipzen A."/>
            <person name="Lundell T."/>
            <person name="Morin E."/>
            <person name="Murat C."/>
            <person name="Riley R."/>
            <person name="Ohm R."/>
            <person name="Sun H."/>
            <person name="Tunlid A."/>
            <person name="Henrissat B."/>
            <person name="Grigoriev I.V."/>
            <person name="Hibbett D.S."/>
            <person name="Martin F."/>
        </authorList>
    </citation>
    <scope>NUCLEOTIDE SEQUENCE [LARGE SCALE GENOMIC DNA]</scope>
    <source>
        <strain evidence="4">MAFF 305830</strain>
    </source>
</reference>
<dbReference type="AlphaFoldDB" id="A0A0C3ANT5"/>
<dbReference type="GO" id="GO:0005737">
    <property type="term" value="C:cytoplasm"/>
    <property type="evidence" value="ECO:0007669"/>
    <property type="project" value="TreeGrafter"/>
</dbReference>
<evidence type="ECO:0000313" key="4">
    <source>
        <dbReference type="Proteomes" id="UP000054097"/>
    </source>
</evidence>
<gene>
    <name evidence="3" type="ORF">M408DRAFT_330631</name>
</gene>
<dbReference type="GO" id="GO:0006508">
    <property type="term" value="P:proteolysis"/>
    <property type="evidence" value="ECO:0007669"/>
    <property type="project" value="InterPro"/>
</dbReference>
<dbReference type="EMBL" id="KN824307">
    <property type="protein sequence ID" value="KIM26235.1"/>
    <property type="molecule type" value="Genomic_DNA"/>
</dbReference>
<accession>A0A0C3ANT5</accession>
<feature type="domain" description="Peptidase C14 caspase" evidence="2">
    <location>
        <begin position="22"/>
        <end position="215"/>
    </location>
</feature>
<evidence type="ECO:0000256" key="1">
    <source>
        <dbReference type="ARBA" id="ARBA00009005"/>
    </source>
</evidence>
<dbReference type="Pfam" id="PF00656">
    <property type="entry name" value="Peptidase_C14"/>
    <property type="match status" value="1"/>
</dbReference>
<dbReference type="OrthoDB" id="3223806at2759"/>
<name>A0A0C3ANT5_SERVB</name>
<dbReference type="PANTHER" id="PTHR48104:SF30">
    <property type="entry name" value="METACASPASE-1"/>
    <property type="match status" value="1"/>
</dbReference>
<reference evidence="3 4" key="1">
    <citation type="submission" date="2014-04" db="EMBL/GenBank/DDBJ databases">
        <authorList>
            <consortium name="DOE Joint Genome Institute"/>
            <person name="Kuo A."/>
            <person name="Zuccaro A."/>
            <person name="Kohler A."/>
            <person name="Nagy L.G."/>
            <person name="Floudas D."/>
            <person name="Copeland A."/>
            <person name="Barry K.W."/>
            <person name="Cichocki N."/>
            <person name="Veneault-Fourrey C."/>
            <person name="LaButti K."/>
            <person name="Lindquist E.A."/>
            <person name="Lipzen A."/>
            <person name="Lundell T."/>
            <person name="Morin E."/>
            <person name="Murat C."/>
            <person name="Sun H."/>
            <person name="Tunlid A."/>
            <person name="Henrissat B."/>
            <person name="Grigoriev I.V."/>
            <person name="Hibbett D.S."/>
            <person name="Martin F."/>
            <person name="Nordberg H.P."/>
            <person name="Cantor M.N."/>
            <person name="Hua S.X."/>
        </authorList>
    </citation>
    <scope>NUCLEOTIDE SEQUENCE [LARGE SCALE GENOMIC DNA]</scope>
    <source>
        <strain evidence="3 4">MAFF 305830</strain>
    </source>
</reference>
<evidence type="ECO:0000259" key="2">
    <source>
        <dbReference type="Pfam" id="PF00656"/>
    </source>
</evidence>
<dbReference type="PANTHER" id="PTHR48104">
    <property type="entry name" value="METACASPASE-4"/>
    <property type="match status" value="1"/>
</dbReference>
<proteinExistence type="inferred from homology"/>
<dbReference type="GO" id="GO:0004197">
    <property type="term" value="F:cysteine-type endopeptidase activity"/>
    <property type="evidence" value="ECO:0007669"/>
    <property type="project" value="InterPro"/>
</dbReference>
<dbReference type="Gene3D" id="3.40.50.1460">
    <property type="match status" value="1"/>
</dbReference>